<keyword evidence="1" id="KW-0812">Transmembrane</keyword>
<dbReference type="PANTHER" id="PTHR34980:SF2">
    <property type="entry name" value="INNER MEMBRANE PROTEIN YHAH-RELATED"/>
    <property type="match status" value="1"/>
</dbReference>
<comment type="caution">
    <text evidence="2">The sequence shown here is derived from an EMBL/GenBank/DDBJ whole genome shotgun (WGS) entry which is preliminary data.</text>
</comment>
<keyword evidence="1" id="KW-0472">Membrane</keyword>
<proteinExistence type="predicted"/>
<sequence>MLEDYKAFWQYYIDFKGESTRQNFWVPMIIHIIVVFVVALLGLMSFLTGVVALSATLFALIGLFLLATIIPTIALTVRRFHDAGRTTRSALILIIVMLLSWFAFDLSRHDALAIVFALIMLICFILLLITTLRPTKQDSR</sequence>
<gene>
    <name evidence="2" type="ORF">CD039_08155</name>
</gene>
<dbReference type="Proteomes" id="UP000242712">
    <property type="component" value="Unassembled WGS sequence"/>
</dbReference>
<evidence type="ECO:0000256" key="1">
    <source>
        <dbReference type="SAM" id="Phobius"/>
    </source>
</evidence>
<dbReference type="OrthoDB" id="2285053at2"/>
<feature type="transmembrane region" description="Helical" evidence="1">
    <location>
        <begin position="24"/>
        <end position="47"/>
    </location>
</feature>
<dbReference type="Pfam" id="PF05656">
    <property type="entry name" value="DUF805"/>
    <property type="match status" value="1"/>
</dbReference>
<dbReference type="AlphaFoldDB" id="A0A2K4FC77"/>
<dbReference type="SUPFAM" id="SSF103473">
    <property type="entry name" value="MFS general substrate transporter"/>
    <property type="match status" value="1"/>
</dbReference>
<feature type="transmembrane region" description="Helical" evidence="1">
    <location>
        <begin position="53"/>
        <end position="77"/>
    </location>
</feature>
<organism evidence="2 3">
    <name type="scientific">Staphylococcus argensis</name>
    <dbReference type="NCBI Taxonomy" id="1607738"/>
    <lineage>
        <taxon>Bacteria</taxon>
        <taxon>Bacillati</taxon>
        <taxon>Bacillota</taxon>
        <taxon>Bacilli</taxon>
        <taxon>Bacillales</taxon>
        <taxon>Staphylococcaceae</taxon>
        <taxon>Staphylococcus</taxon>
    </lineage>
</organism>
<accession>A0A2K4FC77</accession>
<dbReference type="RefSeq" id="WP_103371901.1">
    <property type="nucleotide sequence ID" value="NZ_CBCRVO010000002.1"/>
</dbReference>
<evidence type="ECO:0000313" key="2">
    <source>
        <dbReference type="EMBL" id="POA08949.1"/>
    </source>
</evidence>
<keyword evidence="1" id="KW-1133">Transmembrane helix</keyword>
<protein>
    <submittedName>
        <fullName evidence="2">DUF805 domain-containing protein</fullName>
    </submittedName>
</protein>
<name>A0A2K4FC77_9STAP</name>
<evidence type="ECO:0000313" key="3">
    <source>
        <dbReference type="Proteomes" id="UP000242712"/>
    </source>
</evidence>
<dbReference type="PANTHER" id="PTHR34980">
    <property type="entry name" value="INNER MEMBRANE PROTEIN-RELATED-RELATED"/>
    <property type="match status" value="1"/>
</dbReference>
<dbReference type="GO" id="GO:0005886">
    <property type="term" value="C:plasma membrane"/>
    <property type="evidence" value="ECO:0007669"/>
    <property type="project" value="TreeGrafter"/>
</dbReference>
<feature type="transmembrane region" description="Helical" evidence="1">
    <location>
        <begin position="89"/>
        <end position="106"/>
    </location>
</feature>
<dbReference type="InterPro" id="IPR036259">
    <property type="entry name" value="MFS_trans_sf"/>
</dbReference>
<feature type="transmembrane region" description="Helical" evidence="1">
    <location>
        <begin position="112"/>
        <end position="132"/>
    </location>
</feature>
<dbReference type="InterPro" id="IPR008523">
    <property type="entry name" value="DUF805"/>
</dbReference>
<keyword evidence="3" id="KW-1185">Reference proteome</keyword>
<dbReference type="GeneID" id="98298321"/>
<dbReference type="EMBL" id="PPPX01000011">
    <property type="protein sequence ID" value="POA08949.1"/>
    <property type="molecule type" value="Genomic_DNA"/>
</dbReference>
<reference evidence="2 3" key="1">
    <citation type="submission" date="2017-08" db="EMBL/GenBank/DDBJ databases">
        <title>Draft genome sequences of 64 type strains of genus Staph aureus.</title>
        <authorList>
            <person name="Cole K."/>
            <person name="Golubchik T."/>
            <person name="Russell J."/>
            <person name="Foster D."/>
            <person name="Llewelyn M."/>
            <person name="Wilson D."/>
            <person name="Crook D."/>
            <person name="Paul J."/>
        </authorList>
    </citation>
    <scope>NUCLEOTIDE SEQUENCE [LARGE SCALE GENOMIC DNA]</scope>
    <source>
        <strain evidence="2 3">DSM 29875</strain>
    </source>
</reference>